<organism evidence="1 2">
    <name type="scientific">Smallanthus sonchifolius</name>
    <dbReference type="NCBI Taxonomy" id="185202"/>
    <lineage>
        <taxon>Eukaryota</taxon>
        <taxon>Viridiplantae</taxon>
        <taxon>Streptophyta</taxon>
        <taxon>Embryophyta</taxon>
        <taxon>Tracheophyta</taxon>
        <taxon>Spermatophyta</taxon>
        <taxon>Magnoliopsida</taxon>
        <taxon>eudicotyledons</taxon>
        <taxon>Gunneridae</taxon>
        <taxon>Pentapetalae</taxon>
        <taxon>asterids</taxon>
        <taxon>campanulids</taxon>
        <taxon>Asterales</taxon>
        <taxon>Asteraceae</taxon>
        <taxon>Asteroideae</taxon>
        <taxon>Heliantheae alliance</taxon>
        <taxon>Millerieae</taxon>
        <taxon>Smallanthus</taxon>
    </lineage>
</organism>
<gene>
    <name evidence="1" type="ORF">L1987_31495</name>
</gene>
<reference evidence="2" key="1">
    <citation type="journal article" date="2022" name="Mol. Ecol. Resour.">
        <title>The genomes of chicory, endive, great burdock and yacon provide insights into Asteraceae palaeo-polyploidization history and plant inulin production.</title>
        <authorList>
            <person name="Fan W."/>
            <person name="Wang S."/>
            <person name="Wang H."/>
            <person name="Wang A."/>
            <person name="Jiang F."/>
            <person name="Liu H."/>
            <person name="Zhao H."/>
            <person name="Xu D."/>
            <person name="Zhang Y."/>
        </authorList>
    </citation>
    <scope>NUCLEOTIDE SEQUENCE [LARGE SCALE GENOMIC DNA]</scope>
    <source>
        <strain evidence="2">cv. Yunnan</strain>
    </source>
</reference>
<sequence length="102" mass="11863">MIILLIEDTTRLKGERGIGVNENQKTKPNIWWVNLGKKIITHSATISWIWGLSFHLFSEFHREISALDPPSRRPRPSSFNTLSSPINFSSRSFRRIRDTVQE</sequence>
<name>A0ACB9I5R1_9ASTR</name>
<protein>
    <submittedName>
        <fullName evidence="1">Uncharacterized protein</fullName>
    </submittedName>
</protein>
<reference evidence="1 2" key="2">
    <citation type="journal article" date="2022" name="Mol. Ecol. Resour.">
        <title>The genomes of chicory, endive, great burdock and yacon provide insights into Asteraceae paleo-polyploidization history and plant inulin production.</title>
        <authorList>
            <person name="Fan W."/>
            <person name="Wang S."/>
            <person name="Wang H."/>
            <person name="Wang A."/>
            <person name="Jiang F."/>
            <person name="Liu H."/>
            <person name="Zhao H."/>
            <person name="Xu D."/>
            <person name="Zhang Y."/>
        </authorList>
    </citation>
    <scope>NUCLEOTIDE SEQUENCE [LARGE SCALE GENOMIC DNA]</scope>
    <source>
        <strain evidence="2">cv. Yunnan</strain>
        <tissue evidence="1">Leaves</tissue>
    </source>
</reference>
<evidence type="ECO:0000313" key="1">
    <source>
        <dbReference type="EMBL" id="KAI3803344.1"/>
    </source>
</evidence>
<comment type="caution">
    <text evidence="1">The sequence shown here is derived from an EMBL/GenBank/DDBJ whole genome shotgun (WGS) entry which is preliminary data.</text>
</comment>
<accession>A0ACB9I5R1</accession>
<dbReference type="Proteomes" id="UP001056120">
    <property type="component" value="Linkage Group LG10"/>
</dbReference>
<keyword evidence="2" id="KW-1185">Reference proteome</keyword>
<evidence type="ECO:0000313" key="2">
    <source>
        <dbReference type="Proteomes" id="UP001056120"/>
    </source>
</evidence>
<dbReference type="EMBL" id="CM042027">
    <property type="protein sequence ID" value="KAI3803344.1"/>
    <property type="molecule type" value="Genomic_DNA"/>
</dbReference>
<proteinExistence type="predicted"/>